<reference evidence="2" key="1">
    <citation type="submission" date="2020-08" db="EMBL/GenBank/DDBJ databases">
        <title>Multicomponent nature underlies the extraordinary mechanical properties of spider dragline silk.</title>
        <authorList>
            <person name="Kono N."/>
            <person name="Nakamura H."/>
            <person name="Mori M."/>
            <person name="Yoshida Y."/>
            <person name="Ohtoshi R."/>
            <person name="Malay A.D."/>
            <person name="Moran D.A.P."/>
            <person name="Tomita M."/>
            <person name="Numata K."/>
            <person name="Arakawa K."/>
        </authorList>
    </citation>
    <scope>NUCLEOTIDE SEQUENCE</scope>
</reference>
<name>A0A8X6WX39_9ARAC</name>
<dbReference type="Gene3D" id="2.130.10.10">
    <property type="entry name" value="YVTN repeat-like/Quinoprotein amine dehydrogenase"/>
    <property type="match status" value="1"/>
</dbReference>
<dbReference type="OrthoDB" id="10255630at2759"/>
<feature type="repeat" description="WD" evidence="1">
    <location>
        <begin position="74"/>
        <end position="106"/>
    </location>
</feature>
<sequence>MFILRSILYTATIHNKPFALGVKLIWKKRTWNLAYYKHVQTDIDLHHAWRVDILLVQQRPLQAHSPNFLATGCLTGHENRVTSLSMPDNGMAVVTGSWDSSVRVWN</sequence>
<dbReference type="SUPFAM" id="SSF50978">
    <property type="entry name" value="WD40 repeat-like"/>
    <property type="match status" value="1"/>
</dbReference>
<keyword evidence="3" id="KW-1185">Reference proteome</keyword>
<dbReference type="InterPro" id="IPR036322">
    <property type="entry name" value="WD40_repeat_dom_sf"/>
</dbReference>
<evidence type="ECO:0000256" key="1">
    <source>
        <dbReference type="PROSITE-ProRule" id="PRU00221"/>
    </source>
</evidence>
<dbReference type="EMBL" id="BMAV01003020">
    <property type="protein sequence ID" value="GFY42340.1"/>
    <property type="molecule type" value="Genomic_DNA"/>
</dbReference>
<evidence type="ECO:0000313" key="2">
    <source>
        <dbReference type="EMBL" id="GFY42340.1"/>
    </source>
</evidence>
<dbReference type="PROSITE" id="PS50082">
    <property type="entry name" value="WD_REPEATS_2"/>
    <property type="match status" value="1"/>
</dbReference>
<protein>
    <submittedName>
        <fullName evidence="2">Uncharacterized protein</fullName>
    </submittedName>
</protein>
<accession>A0A8X6WX39</accession>
<dbReference type="PROSITE" id="PS50294">
    <property type="entry name" value="WD_REPEATS_REGION"/>
    <property type="match status" value="1"/>
</dbReference>
<gene>
    <name evidence="2" type="primary">NCL1_46439</name>
    <name evidence="2" type="ORF">TNIN_32151</name>
</gene>
<dbReference type="AlphaFoldDB" id="A0A8X6WX39"/>
<dbReference type="Pfam" id="PF00400">
    <property type="entry name" value="WD40"/>
    <property type="match status" value="1"/>
</dbReference>
<organism evidence="2 3">
    <name type="scientific">Trichonephila inaurata madagascariensis</name>
    <dbReference type="NCBI Taxonomy" id="2747483"/>
    <lineage>
        <taxon>Eukaryota</taxon>
        <taxon>Metazoa</taxon>
        <taxon>Ecdysozoa</taxon>
        <taxon>Arthropoda</taxon>
        <taxon>Chelicerata</taxon>
        <taxon>Arachnida</taxon>
        <taxon>Araneae</taxon>
        <taxon>Araneomorphae</taxon>
        <taxon>Entelegynae</taxon>
        <taxon>Araneoidea</taxon>
        <taxon>Nephilidae</taxon>
        <taxon>Trichonephila</taxon>
        <taxon>Trichonephila inaurata</taxon>
    </lineage>
</organism>
<dbReference type="InterPro" id="IPR015943">
    <property type="entry name" value="WD40/YVTN_repeat-like_dom_sf"/>
</dbReference>
<proteinExistence type="predicted"/>
<dbReference type="InterPro" id="IPR001680">
    <property type="entry name" value="WD40_rpt"/>
</dbReference>
<dbReference type="SMART" id="SM00320">
    <property type="entry name" value="WD40"/>
    <property type="match status" value="1"/>
</dbReference>
<evidence type="ECO:0000313" key="3">
    <source>
        <dbReference type="Proteomes" id="UP000886998"/>
    </source>
</evidence>
<comment type="caution">
    <text evidence="2">The sequence shown here is derived from an EMBL/GenBank/DDBJ whole genome shotgun (WGS) entry which is preliminary data.</text>
</comment>
<dbReference type="Proteomes" id="UP000886998">
    <property type="component" value="Unassembled WGS sequence"/>
</dbReference>
<keyword evidence="1" id="KW-0853">WD repeat</keyword>